<evidence type="ECO:0000313" key="2">
    <source>
        <dbReference type="EMBL" id="TLC99326.1"/>
    </source>
</evidence>
<feature type="domain" description="BIG2" evidence="1">
    <location>
        <begin position="31"/>
        <end position="108"/>
    </location>
</feature>
<organism evidence="2 3">
    <name type="scientific">Robinsoniella peoriensis</name>
    <dbReference type="NCBI Taxonomy" id="180332"/>
    <lineage>
        <taxon>Bacteria</taxon>
        <taxon>Bacillati</taxon>
        <taxon>Bacillota</taxon>
        <taxon>Clostridia</taxon>
        <taxon>Lachnospirales</taxon>
        <taxon>Lachnospiraceae</taxon>
        <taxon>Robinsoniella</taxon>
    </lineage>
</organism>
<feature type="domain" description="BIG2" evidence="1">
    <location>
        <begin position="116"/>
        <end position="192"/>
    </location>
</feature>
<dbReference type="InterPro" id="IPR008964">
    <property type="entry name" value="Invasin/intimin_cell_adhesion"/>
</dbReference>
<protein>
    <submittedName>
        <fullName evidence="2">Bacterial Ig-like domain (Group 2)</fullName>
    </submittedName>
</protein>
<dbReference type="EMBL" id="QGQD01000070">
    <property type="protein sequence ID" value="TLC99326.1"/>
    <property type="molecule type" value="Genomic_DNA"/>
</dbReference>
<dbReference type="Pfam" id="PF02368">
    <property type="entry name" value="Big_2"/>
    <property type="match status" value="2"/>
</dbReference>
<dbReference type="AlphaFoldDB" id="A0A4U8Q3S2"/>
<dbReference type="Gene3D" id="2.60.40.1080">
    <property type="match status" value="2"/>
</dbReference>
<evidence type="ECO:0000313" key="3">
    <source>
        <dbReference type="Proteomes" id="UP000306509"/>
    </source>
</evidence>
<sequence length="195" mass="21493">MHSNPTIFSEGLKIKKCVRCSDTLVQTVDKLSAKVKLNTTNLVLQEKKSSSIVKITDFTKGDSVKKWTSTNTRVATVNKKTGKVSAKRVGSTYIKVTMKSGASTKYKLTVQKKSVTTKKIIFTRKNITLKKGKKITLFINRTPISGTEKIRYTSSNPKIASITQKGVLKGLKKGSTIITAKTSNKKTAKCYILVN</sequence>
<accession>A0A4U8Q3S2</accession>
<dbReference type="RefSeq" id="WP_138003401.1">
    <property type="nucleotide sequence ID" value="NZ_QGQD01000070.1"/>
</dbReference>
<evidence type="ECO:0000259" key="1">
    <source>
        <dbReference type="SMART" id="SM00635"/>
    </source>
</evidence>
<proteinExistence type="predicted"/>
<dbReference type="InterPro" id="IPR003343">
    <property type="entry name" value="Big_2"/>
</dbReference>
<reference evidence="2 3" key="1">
    <citation type="journal article" date="2019" name="Anaerobe">
        <title>Detection of Robinsoniella peoriensis in multiple bone samples of a trauma patient.</title>
        <authorList>
            <person name="Schrottner P."/>
            <person name="Hartwich K."/>
            <person name="Bunk B."/>
            <person name="Schober I."/>
            <person name="Helbig S."/>
            <person name="Rudolph W.W."/>
            <person name="Gunzer F."/>
        </authorList>
    </citation>
    <scope>NUCLEOTIDE SEQUENCE [LARGE SCALE GENOMIC DNA]</scope>
    <source>
        <strain evidence="2 3">DSM 106044</strain>
    </source>
</reference>
<name>A0A4U8Q3S2_9FIRM</name>
<gene>
    <name evidence="2" type="ORF">DSM106044_03777</name>
</gene>
<comment type="caution">
    <text evidence="2">The sequence shown here is derived from an EMBL/GenBank/DDBJ whole genome shotgun (WGS) entry which is preliminary data.</text>
</comment>
<keyword evidence="3" id="KW-1185">Reference proteome</keyword>
<dbReference type="SUPFAM" id="SSF49373">
    <property type="entry name" value="Invasin/intimin cell-adhesion fragments"/>
    <property type="match status" value="2"/>
</dbReference>
<dbReference type="SMART" id="SM00635">
    <property type="entry name" value="BID_2"/>
    <property type="match status" value="2"/>
</dbReference>
<dbReference type="Proteomes" id="UP000306509">
    <property type="component" value="Unassembled WGS sequence"/>
</dbReference>